<dbReference type="EMBL" id="JAYXUG010000013">
    <property type="protein sequence ID" value="MEC6832944.1"/>
    <property type="molecule type" value="Genomic_DNA"/>
</dbReference>
<dbReference type="Proteomes" id="UP001306119">
    <property type="component" value="Unassembled WGS sequence"/>
</dbReference>
<dbReference type="InterPro" id="IPR026645">
    <property type="entry name" value="Dermatopontin"/>
</dbReference>
<reference evidence="4 5" key="1">
    <citation type="submission" date="2024-01" db="EMBL/GenBank/DDBJ databases">
        <title>Active colonisers of the gastrointestinal tract of Atlantic salmon farmed in a warm water region.</title>
        <authorList>
            <person name="Bowman J.P."/>
        </authorList>
    </citation>
    <scope>NUCLEOTIDE SEQUENCE [LARGE SCALE GENOMIC DNA]</scope>
    <source>
        <strain evidence="4 5">S3MW1</strain>
    </source>
</reference>
<comment type="subcellular location">
    <subcellularLocation>
        <location evidence="1">Secreted</location>
    </subcellularLocation>
</comment>
<comment type="caution">
    <text evidence="4">The sequence shown here is derived from an EMBL/GenBank/DDBJ whole genome shotgun (WGS) entry which is preliminary data.</text>
</comment>
<keyword evidence="3" id="KW-1015">Disulfide bond</keyword>
<organism evidence="4 5">
    <name type="scientific">Photobacterium toruni</name>
    <dbReference type="NCBI Taxonomy" id="1935446"/>
    <lineage>
        <taxon>Bacteria</taxon>
        <taxon>Pseudomonadati</taxon>
        <taxon>Pseudomonadota</taxon>
        <taxon>Gammaproteobacteria</taxon>
        <taxon>Vibrionales</taxon>
        <taxon>Vibrionaceae</taxon>
        <taxon>Photobacterium</taxon>
    </lineage>
</organism>
<gene>
    <name evidence="4" type="ORF">VXS06_14350</name>
</gene>
<evidence type="ECO:0000313" key="5">
    <source>
        <dbReference type="Proteomes" id="UP001306119"/>
    </source>
</evidence>
<evidence type="ECO:0000256" key="1">
    <source>
        <dbReference type="ARBA" id="ARBA00004613"/>
    </source>
</evidence>
<keyword evidence="2" id="KW-0964">Secreted</keyword>
<dbReference type="RefSeq" id="WP_327775245.1">
    <property type="nucleotide sequence ID" value="NZ_JAYXUG010000013.1"/>
</dbReference>
<evidence type="ECO:0008006" key="6">
    <source>
        <dbReference type="Google" id="ProtNLM"/>
    </source>
</evidence>
<evidence type="ECO:0000256" key="2">
    <source>
        <dbReference type="ARBA" id="ARBA00022525"/>
    </source>
</evidence>
<sequence length="386" mass="43970">MSGKLDVKITEPDDLDLICDVQFAELFTSESINRKFFGVMTRGVYSGYNHEITRSFEVTIGSDGKRNTAVVDKKGISLTVQCKKPIKVTIPKGRKSYCVIEAFYEVGTITKQVKPDSAILPAQIKVIPTYELLPEHTILFAADVPAIADRVTEAMISIEERTLPEHYQRIVNLTLEFDQKLSDLRKTIDNSLENNDESNSSKIRAISNVIDEMKRDFESKIDKLTRTCTDISTNKYDKQGGTLSGDITFYTDHKIQWLRNTDGCFIKFNSLNDFDTQSCMEFGTLDNSNEGFKWTMSGNVAMTLFSDALKVFREIYVNGQKVYHTGNFKKQLNWGGIQITNYTNNMDGVSDWTAPNGAVIVGVYSYHDDKYEDRRFRYRYRSLSLS</sequence>
<accession>A0ABU6LBD3</accession>
<evidence type="ECO:0000313" key="4">
    <source>
        <dbReference type="EMBL" id="MEC6832944.1"/>
    </source>
</evidence>
<dbReference type="Pfam" id="PF14704">
    <property type="entry name" value="DERM"/>
    <property type="match status" value="1"/>
</dbReference>
<proteinExistence type="predicted"/>
<protein>
    <recommendedName>
        <fullName evidence="6">BppU N-terminal domain-containing protein</fullName>
    </recommendedName>
</protein>
<evidence type="ECO:0000256" key="3">
    <source>
        <dbReference type="ARBA" id="ARBA00023157"/>
    </source>
</evidence>
<name>A0ABU6LBD3_9GAMM</name>
<keyword evidence="5" id="KW-1185">Reference proteome</keyword>